<dbReference type="EMBL" id="KN847496">
    <property type="protein sequence ID" value="KIW14276.1"/>
    <property type="molecule type" value="Genomic_DNA"/>
</dbReference>
<feature type="region of interest" description="Disordered" evidence="10">
    <location>
        <begin position="34"/>
        <end position="56"/>
    </location>
</feature>
<gene>
    <name evidence="11" type="ORF">PV08_07058</name>
</gene>
<evidence type="ECO:0000313" key="12">
    <source>
        <dbReference type="Proteomes" id="UP000053328"/>
    </source>
</evidence>
<evidence type="ECO:0000256" key="4">
    <source>
        <dbReference type="ARBA" id="ARBA00022723"/>
    </source>
</evidence>
<evidence type="ECO:0000256" key="1">
    <source>
        <dbReference type="ARBA" id="ARBA00000553"/>
    </source>
</evidence>
<evidence type="ECO:0000256" key="3">
    <source>
        <dbReference type="ARBA" id="ARBA00022679"/>
    </source>
</evidence>
<dbReference type="VEuPathDB" id="FungiDB:PV08_07058"/>
<dbReference type="GO" id="GO:0016787">
    <property type="term" value="F:hydrolase activity"/>
    <property type="evidence" value="ECO:0007669"/>
    <property type="project" value="UniProtKB-KW"/>
</dbReference>
<comment type="catalytic activity">
    <reaction evidence="8">
        <text>adenosine + phosphate = alpha-D-ribose 1-phosphate + adenine</text>
        <dbReference type="Rhea" id="RHEA:27642"/>
        <dbReference type="ChEBI" id="CHEBI:16335"/>
        <dbReference type="ChEBI" id="CHEBI:16708"/>
        <dbReference type="ChEBI" id="CHEBI:43474"/>
        <dbReference type="ChEBI" id="CHEBI:57720"/>
        <dbReference type="EC" id="2.4.2.1"/>
    </reaction>
    <physiologicalReaction direction="left-to-right" evidence="8">
        <dbReference type="Rhea" id="RHEA:27643"/>
    </physiologicalReaction>
</comment>
<dbReference type="CDD" id="cd16833">
    <property type="entry name" value="YfiH"/>
    <property type="match status" value="1"/>
</dbReference>
<dbReference type="InterPro" id="IPR003730">
    <property type="entry name" value="Cu_polyphenol_OxRdtase"/>
</dbReference>
<dbReference type="PANTHER" id="PTHR30616:SF2">
    <property type="entry name" value="PURINE NUCLEOSIDE PHOSPHORYLASE LACC1"/>
    <property type="match status" value="1"/>
</dbReference>
<organism evidence="11 12">
    <name type="scientific">Exophiala spinifera</name>
    <dbReference type="NCBI Taxonomy" id="91928"/>
    <lineage>
        <taxon>Eukaryota</taxon>
        <taxon>Fungi</taxon>
        <taxon>Dikarya</taxon>
        <taxon>Ascomycota</taxon>
        <taxon>Pezizomycotina</taxon>
        <taxon>Eurotiomycetes</taxon>
        <taxon>Chaetothyriomycetidae</taxon>
        <taxon>Chaetothyriales</taxon>
        <taxon>Herpotrichiellaceae</taxon>
        <taxon>Exophiala</taxon>
    </lineage>
</organism>
<evidence type="ECO:0000256" key="6">
    <source>
        <dbReference type="ARBA" id="ARBA00022833"/>
    </source>
</evidence>
<dbReference type="PANTHER" id="PTHR30616">
    <property type="entry name" value="UNCHARACTERIZED PROTEIN YFIH"/>
    <property type="match status" value="1"/>
</dbReference>
<reference evidence="11 12" key="1">
    <citation type="submission" date="2015-01" db="EMBL/GenBank/DDBJ databases">
        <title>The Genome Sequence of Exophiala spinifera CBS89968.</title>
        <authorList>
            <consortium name="The Broad Institute Genomics Platform"/>
            <person name="Cuomo C."/>
            <person name="de Hoog S."/>
            <person name="Gorbushina A."/>
            <person name="Stielow B."/>
            <person name="Teixiera M."/>
            <person name="Abouelleil A."/>
            <person name="Chapman S.B."/>
            <person name="Priest M."/>
            <person name="Young S.K."/>
            <person name="Wortman J."/>
            <person name="Nusbaum C."/>
            <person name="Birren B."/>
        </authorList>
    </citation>
    <scope>NUCLEOTIDE SEQUENCE [LARGE SCALE GENOMIC DNA]</scope>
    <source>
        <strain evidence="11 12">CBS 89968</strain>
    </source>
</reference>
<evidence type="ECO:0000256" key="8">
    <source>
        <dbReference type="ARBA" id="ARBA00048968"/>
    </source>
</evidence>
<keyword evidence="5" id="KW-0378">Hydrolase</keyword>
<evidence type="ECO:0000313" key="11">
    <source>
        <dbReference type="EMBL" id="KIW14276.1"/>
    </source>
</evidence>
<keyword evidence="6" id="KW-0862">Zinc</keyword>
<keyword evidence="4" id="KW-0479">Metal-binding</keyword>
<dbReference type="OrthoDB" id="10055554at2759"/>
<dbReference type="GeneID" id="27334141"/>
<dbReference type="RefSeq" id="XP_016234492.1">
    <property type="nucleotide sequence ID" value="XM_016381390.1"/>
</dbReference>
<evidence type="ECO:0000256" key="5">
    <source>
        <dbReference type="ARBA" id="ARBA00022801"/>
    </source>
</evidence>
<keyword evidence="12" id="KW-1185">Reference proteome</keyword>
<sequence>MARLEPDCPTYEPNAIPIYRTFEEFANVGAAFTGKGTDPRTQHFSFQRPSARDTERSKSFRANLQQLARHVEFDSRQLVLPNGAWPHSGKAIKDEDYSWVSNAATGTLVPIARNNEPVTYDAIASRSLRHVLAVQGADCQAIFLYDPCSLVIGLAHAGWKPLVRNVVGNVIDAMEDLGATRHTIRAYISPGAGDLYNAFNWDDNMEESVREVFVQAGRDDLLAEPTIRHHLTSEDRAILRSALGREVPEGSSLKLLHLALTELKLCGVREGNISFSHDSTIVERQLAPDREGPLKYHSYRRERPDHGLSISVLFLRCSDSKGI</sequence>
<comment type="similarity">
    <text evidence="2">Belongs to the purine nucleoside phosphorylase YfiH/LACC1 family.</text>
</comment>
<dbReference type="Pfam" id="PF02578">
    <property type="entry name" value="Cu-oxidase_4"/>
    <property type="match status" value="1"/>
</dbReference>
<dbReference type="GO" id="GO:0017061">
    <property type="term" value="F:S-methyl-5-thioadenosine phosphorylase activity"/>
    <property type="evidence" value="ECO:0007669"/>
    <property type="project" value="UniProtKB-EC"/>
</dbReference>
<evidence type="ECO:0000256" key="7">
    <source>
        <dbReference type="ARBA" id="ARBA00047989"/>
    </source>
</evidence>
<comment type="catalytic activity">
    <reaction evidence="9">
        <text>S-methyl-5'-thioadenosine + phosphate = 5-(methylsulfanyl)-alpha-D-ribose 1-phosphate + adenine</text>
        <dbReference type="Rhea" id="RHEA:11852"/>
        <dbReference type="ChEBI" id="CHEBI:16708"/>
        <dbReference type="ChEBI" id="CHEBI:17509"/>
        <dbReference type="ChEBI" id="CHEBI:43474"/>
        <dbReference type="ChEBI" id="CHEBI:58533"/>
        <dbReference type="EC" id="2.4.2.28"/>
    </reaction>
    <physiologicalReaction direction="left-to-right" evidence="9">
        <dbReference type="Rhea" id="RHEA:11853"/>
    </physiologicalReaction>
</comment>
<name>A0A0D1YH30_9EURO</name>
<accession>A0A0D1YH30</accession>
<dbReference type="HOGENOM" id="CLU_860995_0_0_1"/>
<evidence type="ECO:0000256" key="10">
    <source>
        <dbReference type="SAM" id="MobiDB-lite"/>
    </source>
</evidence>
<dbReference type="GO" id="GO:0005507">
    <property type="term" value="F:copper ion binding"/>
    <property type="evidence" value="ECO:0007669"/>
    <property type="project" value="TreeGrafter"/>
</dbReference>
<dbReference type="InterPro" id="IPR011324">
    <property type="entry name" value="Cytotoxic_necrot_fac-like_cat"/>
</dbReference>
<dbReference type="Proteomes" id="UP000053328">
    <property type="component" value="Unassembled WGS sequence"/>
</dbReference>
<protein>
    <submittedName>
        <fullName evidence="11">Uncharacterized protein</fullName>
    </submittedName>
</protein>
<proteinExistence type="inferred from homology"/>
<dbReference type="SUPFAM" id="SSF64438">
    <property type="entry name" value="CNF1/YfiH-like putative cysteine hydrolases"/>
    <property type="match status" value="1"/>
</dbReference>
<dbReference type="Gene3D" id="3.60.140.10">
    <property type="entry name" value="CNF1/YfiH-like putative cysteine hydrolases"/>
    <property type="match status" value="1"/>
</dbReference>
<keyword evidence="3" id="KW-0808">Transferase</keyword>
<evidence type="ECO:0000256" key="9">
    <source>
        <dbReference type="ARBA" id="ARBA00049893"/>
    </source>
</evidence>
<comment type="catalytic activity">
    <reaction evidence="1">
        <text>inosine + phosphate = alpha-D-ribose 1-phosphate + hypoxanthine</text>
        <dbReference type="Rhea" id="RHEA:27646"/>
        <dbReference type="ChEBI" id="CHEBI:17368"/>
        <dbReference type="ChEBI" id="CHEBI:17596"/>
        <dbReference type="ChEBI" id="CHEBI:43474"/>
        <dbReference type="ChEBI" id="CHEBI:57720"/>
        <dbReference type="EC" id="2.4.2.1"/>
    </reaction>
    <physiologicalReaction direction="left-to-right" evidence="1">
        <dbReference type="Rhea" id="RHEA:27647"/>
    </physiologicalReaction>
</comment>
<evidence type="ECO:0000256" key="2">
    <source>
        <dbReference type="ARBA" id="ARBA00007353"/>
    </source>
</evidence>
<dbReference type="AlphaFoldDB" id="A0A0D1YH30"/>
<dbReference type="InterPro" id="IPR038371">
    <property type="entry name" value="Cu_polyphenol_OxRdtase_sf"/>
</dbReference>
<comment type="catalytic activity">
    <reaction evidence="7">
        <text>adenosine + H2O + H(+) = inosine + NH4(+)</text>
        <dbReference type="Rhea" id="RHEA:24408"/>
        <dbReference type="ChEBI" id="CHEBI:15377"/>
        <dbReference type="ChEBI" id="CHEBI:15378"/>
        <dbReference type="ChEBI" id="CHEBI:16335"/>
        <dbReference type="ChEBI" id="CHEBI:17596"/>
        <dbReference type="ChEBI" id="CHEBI:28938"/>
        <dbReference type="EC" id="3.5.4.4"/>
    </reaction>
    <physiologicalReaction direction="left-to-right" evidence="7">
        <dbReference type="Rhea" id="RHEA:24409"/>
    </physiologicalReaction>
</comment>